<comment type="caution">
    <text evidence="10">The sequence shown here is derived from an EMBL/GenBank/DDBJ whole genome shotgun (WGS) entry which is preliminary data.</text>
</comment>
<organism evidence="10 11">
    <name type="scientific">Xylophilus ampelinus</name>
    <dbReference type="NCBI Taxonomy" id="54067"/>
    <lineage>
        <taxon>Bacteria</taxon>
        <taxon>Pseudomonadati</taxon>
        <taxon>Pseudomonadota</taxon>
        <taxon>Betaproteobacteria</taxon>
        <taxon>Burkholderiales</taxon>
        <taxon>Xylophilus</taxon>
    </lineage>
</organism>
<feature type="domain" description="O-GlcNAc transferase C-terminal" evidence="9">
    <location>
        <begin position="231"/>
        <end position="455"/>
    </location>
</feature>
<evidence type="ECO:0000256" key="4">
    <source>
        <dbReference type="ARBA" id="ARBA00022676"/>
    </source>
</evidence>
<comment type="similarity">
    <text evidence="2">Belongs to the glycosyltransferase 41 family. O-GlcNAc transferase subfamily.</text>
</comment>
<feature type="repeat" description="TPR" evidence="8">
    <location>
        <begin position="115"/>
        <end position="148"/>
    </location>
</feature>
<keyword evidence="6" id="KW-0677">Repeat</keyword>
<dbReference type="Pfam" id="PF13371">
    <property type="entry name" value="TPR_9"/>
    <property type="match status" value="1"/>
</dbReference>
<dbReference type="PANTHER" id="PTHR44998">
    <property type="match status" value="1"/>
</dbReference>
<sequence length="684" mass="75330">MPSTRQPLSADALQERLREAIQLQQEGLLDGAEAIYRDVLRTHPRHPLVLQMLGVLAAQQQRPAAALELLHEAIALAPQDPAAHNNLGKVLAALHRHDEALAACDRAIALQPRHAVAHYNRGTVLLQQRRYADAVVAFEQARTLQPGVAGHFNNLGLAYVGLRRSPAALDAFDRCLALDPRHPEGLVNRGNLLVKLGRTEEALADFVHAQASRPDTPYLQGLVLHLRMQLCDWYGWADRTAALLDAVGRGEPVAQPFDLVALPSSPAQQRRCAQNYAQEKTQAAHLVPPLPCPTPGTLGESRIRIGYYSADFHGHATAYLMAGLIELHDRSRFEIVAYSFGPPGVGAMRDRMERAFDRFVEIGHLTDAQAVALARQDGIDIAVDLKGFTDDGRIGIFLQRAAPVQVAYLGYPGTAGTDCIDYLIADERVVPPSHCAFYAEKLAWLPESYQVNDRYRRIADRTPPRAELGLPDDAFVFCCFNASYKITPDVFDVWMRLLQRVPGSVLWLFHDRDAAVANLQQEAERRGVSADRLVFARKLELADHLARCRQADLFIDTFHCNAHTTASDALWAGVPVLTLQGETFAARVAASLLHAVGLPELVTTTPARYEALAGRLATEPAVLAGLRERLRAALPEAPLFDTARFARHLEAAYLQMRDRHCQGLAPDHLRIAPIATGSESPQAR</sequence>
<keyword evidence="5 10" id="KW-0808">Transferase</keyword>
<proteinExistence type="inferred from homology"/>
<evidence type="ECO:0000313" key="11">
    <source>
        <dbReference type="Proteomes" id="UP000247540"/>
    </source>
</evidence>
<dbReference type="SUPFAM" id="SSF48452">
    <property type="entry name" value="TPR-like"/>
    <property type="match status" value="1"/>
</dbReference>
<dbReference type="SUPFAM" id="SSF53756">
    <property type="entry name" value="UDP-Glycosyltransferase/glycogen phosphorylase"/>
    <property type="match status" value="1"/>
</dbReference>
<gene>
    <name evidence="10" type="ORF">DFQ15_11754</name>
</gene>
<dbReference type="AlphaFoldDB" id="A0A318SJU4"/>
<evidence type="ECO:0000259" key="9">
    <source>
        <dbReference type="Pfam" id="PF13844"/>
    </source>
</evidence>
<dbReference type="InterPro" id="IPR011990">
    <property type="entry name" value="TPR-like_helical_dom_sf"/>
</dbReference>
<dbReference type="SMART" id="SM00028">
    <property type="entry name" value="TPR"/>
    <property type="match status" value="6"/>
</dbReference>
<dbReference type="GO" id="GO:0097363">
    <property type="term" value="F:protein O-acetylglucosaminyltransferase activity"/>
    <property type="evidence" value="ECO:0007669"/>
    <property type="project" value="UniProtKB-EC"/>
</dbReference>
<dbReference type="EMBL" id="QJTC01000017">
    <property type="protein sequence ID" value="PYE76021.1"/>
    <property type="molecule type" value="Genomic_DNA"/>
</dbReference>
<accession>A0A318SJU4</accession>
<dbReference type="RefSeq" id="WP_110466176.1">
    <property type="nucleotide sequence ID" value="NZ_JAMOFZ010000017.1"/>
</dbReference>
<keyword evidence="7 8" id="KW-0802">TPR repeat</keyword>
<comment type="pathway">
    <text evidence="1">Protein modification; protein glycosylation.</text>
</comment>
<dbReference type="EC" id="2.4.1.255" evidence="3"/>
<dbReference type="InterPro" id="IPR013105">
    <property type="entry name" value="TPR_2"/>
</dbReference>
<evidence type="ECO:0000313" key="10">
    <source>
        <dbReference type="EMBL" id="PYE76021.1"/>
    </source>
</evidence>
<evidence type="ECO:0000256" key="3">
    <source>
        <dbReference type="ARBA" id="ARBA00011970"/>
    </source>
</evidence>
<dbReference type="Gene3D" id="1.25.40.10">
    <property type="entry name" value="Tetratricopeptide repeat domain"/>
    <property type="match status" value="3"/>
</dbReference>
<evidence type="ECO:0000256" key="1">
    <source>
        <dbReference type="ARBA" id="ARBA00004922"/>
    </source>
</evidence>
<evidence type="ECO:0000256" key="2">
    <source>
        <dbReference type="ARBA" id="ARBA00005386"/>
    </source>
</evidence>
<dbReference type="InterPro" id="IPR019734">
    <property type="entry name" value="TPR_rpt"/>
</dbReference>
<dbReference type="OrthoDB" id="101857at2"/>
<evidence type="ECO:0000256" key="5">
    <source>
        <dbReference type="ARBA" id="ARBA00022679"/>
    </source>
</evidence>
<dbReference type="Gene3D" id="3.40.50.11380">
    <property type="match status" value="1"/>
</dbReference>
<dbReference type="Pfam" id="PF13432">
    <property type="entry name" value="TPR_16"/>
    <property type="match status" value="1"/>
</dbReference>
<evidence type="ECO:0000256" key="7">
    <source>
        <dbReference type="ARBA" id="ARBA00022803"/>
    </source>
</evidence>
<dbReference type="Pfam" id="PF13844">
    <property type="entry name" value="Glyco_transf_41"/>
    <property type="match status" value="2"/>
</dbReference>
<feature type="repeat" description="TPR" evidence="8">
    <location>
        <begin position="81"/>
        <end position="114"/>
    </location>
</feature>
<keyword evidence="4" id="KW-0328">Glycosyltransferase</keyword>
<dbReference type="Proteomes" id="UP000247540">
    <property type="component" value="Unassembled WGS sequence"/>
</dbReference>
<feature type="domain" description="O-GlcNAc transferase C-terminal" evidence="9">
    <location>
        <begin position="465"/>
        <end position="648"/>
    </location>
</feature>
<dbReference type="Pfam" id="PF07719">
    <property type="entry name" value="TPR_2"/>
    <property type="match status" value="1"/>
</dbReference>
<dbReference type="PROSITE" id="PS50005">
    <property type="entry name" value="TPR"/>
    <property type="match status" value="3"/>
</dbReference>
<dbReference type="InterPro" id="IPR029489">
    <property type="entry name" value="OGT/SEC/SPY_C"/>
</dbReference>
<name>A0A318SJU4_9BURK</name>
<dbReference type="Gene3D" id="3.40.50.2000">
    <property type="entry name" value="Glycogen Phosphorylase B"/>
    <property type="match status" value="1"/>
</dbReference>
<feature type="repeat" description="TPR" evidence="8">
    <location>
        <begin position="149"/>
        <end position="182"/>
    </location>
</feature>
<evidence type="ECO:0000256" key="6">
    <source>
        <dbReference type="ARBA" id="ARBA00022737"/>
    </source>
</evidence>
<dbReference type="PANTHER" id="PTHR44998:SF1">
    <property type="entry name" value="UDP-N-ACETYLGLUCOSAMINE--PEPTIDE N-ACETYLGLUCOSAMINYLTRANSFERASE 110 KDA SUBUNIT"/>
    <property type="match status" value="1"/>
</dbReference>
<evidence type="ECO:0000256" key="8">
    <source>
        <dbReference type="PROSITE-ProRule" id="PRU00339"/>
    </source>
</evidence>
<reference evidence="10 11" key="1">
    <citation type="submission" date="2018-06" db="EMBL/GenBank/DDBJ databases">
        <title>Genomic Encyclopedia of Type Strains, Phase III (KMG-III): the genomes of soil and plant-associated and newly described type strains.</title>
        <authorList>
            <person name="Whitman W."/>
        </authorList>
    </citation>
    <scope>NUCLEOTIDE SEQUENCE [LARGE SCALE GENOMIC DNA]</scope>
    <source>
        <strain evidence="10 11">CECT 7646</strain>
    </source>
</reference>
<keyword evidence="11" id="KW-1185">Reference proteome</keyword>
<protein>
    <recommendedName>
        <fullName evidence="3">protein O-GlcNAc transferase</fullName>
        <ecNumber evidence="3">2.4.1.255</ecNumber>
    </recommendedName>
</protein>